<feature type="chain" id="PRO_5003504942" description="Adhesin" evidence="2">
    <location>
        <begin position="25"/>
        <end position="492"/>
    </location>
</feature>
<evidence type="ECO:0000313" key="3">
    <source>
        <dbReference type="EMBL" id="AET59779.1"/>
    </source>
</evidence>
<evidence type="ECO:0000256" key="2">
    <source>
        <dbReference type="SAM" id="SignalP"/>
    </source>
</evidence>
<feature type="region of interest" description="Disordered" evidence="1">
    <location>
        <begin position="24"/>
        <end position="105"/>
    </location>
</feature>
<organism evidence="3 4">
    <name type="scientific">Paenibacillus terrae (strain HPL-003)</name>
    <dbReference type="NCBI Taxonomy" id="985665"/>
    <lineage>
        <taxon>Bacteria</taxon>
        <taxon>Bacillati</taxon>
        <taxon>Bacillota</taxon>
        <taxon>Bacilli</taxon>
        <taxon>Bacillales</taxon>
        <taxon>Paenibacillaceae</taxon>
        <taxon>Paenibacillus</taxon>
    </lineage>
</organism>
<feature type="compositionally biased region" description="Low complexity" evidence="1">
    <location>
        <begin position="24"/>
        <end position="72"/>
    </location>
</feature>
<evidence type="ECO:0000313" key="4">
    <source>
        <dbReference type="Proteomes" id="UP000005876"/>
    </source>
</evidence>
<dbReference type="RefSeq" id="WP_014280500.1">
    <property type="nucleotide sequence ID" value="NC_016641.1"/>
</dbReference>
<gene>
    <name evidence="3" type="ordered locus">HPL003_15140</name>
</gene>
<protein>
    <recommendedName>
        <fullName evidence="5">Adhesin</fullName>
    </recommendedName>
</protein>
<keyword evidence="2" id="KW-0732">Signal</keyword>
<feature type="signal peptide" evidence="2">
    <location>
        <begin position="1"/>
        <end position="24"/>
    </location>
</feature>
<dbReference type="KEGG" id="pta:HPL003_15140"/>
<dbReference type="STRING" id="985665.HPL003_15140"/>
<accession>G7W4E1</accession>
<dbReference type="Gene3D" id="2.160.20.20">
    <property type="match status" value="1"/>
</dbReference>
<feature type="compositionally biased region" description="Polar residues" evidence="1">
    <location>
        <begin position="93"/>
        <end position="105"/>
    </location>
</feature>
<name>G7W4E1_PAETH</name>
<dbReference type="Proteomes" id="UP000005876">
    <property type="component" value="Chromosome"/>
</dbReference>
<evidence type="ECO:0000256" key="1">
    <source>
        <dbReference type="SAM" id="MobiDB-lite"/>
    </source>
</evidence>
<dbReference type="InterPro" id="IPR012332">
    <property type="entry name" value="Autotransporter_pectin_lyase_C"/>
</dbReference>
<dbReference type="AlphaFoldDB" id="G7W4E1"/>
<sequence>MKKKLNVMATAVLLASITASYAYASSSTDDATEVSTSTSVAATQVDSSTTTSTETSTDSSTTDTSATVEAPPEGTPPDGEPPSGKPGEGSDSYTDNGTAKYTQSGKSVTLSKQTIVADQADQSIVKVTDSGKLTLSKSALTKKGTTSSDDYSNFYGLNAGVLAASASTIQLSDSTIKTDANGANAVFATGEGSTINVKDVTIQTSADSSRGLDATLKGTVNATNVKIQTAGEHSAAIATDRGNGTIHVTKATGKTTGKGSPGIYSTGTITVSNSDLKATGSEAAVIEGRNSITVNNTSLSGDVDRGVMLYQSFSGDAEVGTSVFTMNGGTLTAKAGPIFYSTNTEAVVNLKGAKLKGNTEVLLNAAADKWGTTGSNGANVTLNADNQTLPGSITADKSSSITVNLKNKTTLKGAMNSENTAKSVALNLDKTSKWVVTGDSYLTSLTDSDTKLSNIVDNGHTIYYDASASANSWLNGETISLSGGGKLTPVSN</sequence>
<dbReference type="EMBL" id="CP003107">
    <property type="protein sequence ID" value="AET59779.1"/>
    <property type="molecule type" value="Genomic_DNA"/>
</dbReference>
<dbReference type="HOGENOM" id="CLU_031112_2_0_9"/>
<reference evidence="4" key="1">
    <citation type="submission" date="2011-11" db="EMBL/GenBank/DDBJ databases">
        <title>Complete sequence of Paenibacillus terrae HPL-003.</title>
        <authorList>
            <person name="Shin S.H."/>
            <person name="Kim S."/>
            <person name="Kim J.Y."/>
        </authorList>
    </citation>
    <scope>NUCLEOTIDE SEQUENCE [LARGE SCALE GENOMIC DNA]</scope>
    <source>
        <strain evidence="4">HPL-003</strain>
    </source>
</reference>
<reference key="2">
    <citation type="submission" date="2011-11" db="EMBL/GenBank/DDBJ databases">
        <authorList>
            <person name="Shin S.H."/>
            <person name="Kim S."/>
            <person name="Kim J.Y."/>
        </authorList>
    </citation>
    <scope>NUCLEOTIDE SEQUENCE</scope>
    <source>
        <strain>HPL-003</strain>
    </source>
</reference>
<dbReference type="eggNOG" id="COG5434">
    <property type="taxonomic scope" value="Bacteria"/>
</dbReference>
<feature type="compositionally biased region" description="Pro residues" evidence="1">
    <location>
        <begin position="73"/>
        <end position="84"/>
    </location>
</feature>
<dbReference type="OrthoDB" id="9780101at2"/>
<reference evidence="3 4" key="3">
    <citation type="journal article" date="2012" name="J. Bacteriol.">
        <title>Genome Sequence of Paenibacillus terrae HPL-003, a Xylanase-Producing Bacterium Isolated from Soil Found in Forest Residue.</title>
        <authorList>
            <person name="Shin S.H."/>
            <person name="Kim S."/>
            <person name="Kim J.Y."/>
            <person name="Song H.Y."/>
            <person name="Cho S.J."/>
            <person name="Kim D.R."/>
            <person name="Lee K.I."/>
            <person name="Lim H.K."/>
            <person name="Park N.J."/>
            <person name="Hwang I.T."/>
            <person name="Yang K.S."/>
        </authorList>
    </citation>
    <scope>NUCLEOTIDE SEQUENCE [LARGE SCALE GENOMIC DNA]</scope>
    <source>
        <strain evidence="3 4">HPL-003</strain>
    </source>
</reference>
<evidence type="ECO:0008006" key="5">
    <source>
        <dbReference type="Google" id="ProtNLM"/>
    </source>
</evidence>
<proteinExistence type="predicted"/>